<keyword evidence="1" id="KW-0853">WD repeat</keyword>
<dbReference type="AlphaFoldDB" id="A0AAU9T8Y9"/>
<evidence type="ECO:0000313" key="3">
    <source>
        <dbReference type="EMBL" id="CAH2080642.1"/>
    </source>
</evidence>
<dbReference type="EMBL" id="CAJVSB020000940">
    <property type="protein sequence ID" value="CAH2080642.1"/>
    <property type="molecule type" value="Genomic_DNA"/>
</dbReference>
<evidence type="ECO:0000313" key="4">
    <source>
        <dbReference type="Proteomes" id="UP000836841"/>
    </source>
</evidence>
<evidence type="ECO:0000256" key="1">
    <source>
        <dbReference type="ARBA" id="ARBA00022574"/>
    </source>
</evidence>
<reference evidence="3 4" key="1">
    <citation type="submission" date="2022-03" db="EMBL/GenBank/DDBJ databases">
        <authorList>
            <person name="Nunn A."/>
            <person name="Chopra R."/>
            <person name="Nunn A."/>
            <person name="Contreras Garrido A."/>
        </authorList>
    </citation>
    <scope>NUCLEOTIDE SEQUENCE [LARGE SCALE GENOMIC DNA]</scope>
</reference>
<accession>A0AAU9T8Y9</accession>
<keyword evidence="4" id="KW-1185">Reference proteome</keyword>
<dbReference type="PANTHER" id="PTHR44436">
    <property type="entry name" value="F-BOX/WD REPEAT-CONTAINING PROTEIN 2"/>
    <property type="match status" value="1"/>
</dbReference>
<organism evidence="3 4">
    <name type="scientific">Thlaspi arvense</name>
    <name type="common">Field penny-cress</name>
    <dbReference type="NCBI Taxonomy" id="13288"/>
    <lineage>
        <taxon>Eukaryota</taxon>
        <taxon>Viridiplantae</taxon>
        <taxon>Streptophyta</taxon>
        <taxon>Embryophyta</taxon>
        <taxon>Tracheophyta</taxon>
        <taxon>Spermatophyta</taxon>
        <taxon>Magnoliopsida</taxon>
        <taxon>eudicotyledons</taxon>
        <taxon>Gunneridae</taxon>
        <taxon>Pentapetalae</taxon>
        <taxon>rosids</taxon>
        <taxon>malvids</taxon>
        <taxon>Brassicales</taxon>
        <taxon>Brassicaceae</taxon>
        <taxon>Thlaspideae</taxon>
        <taxon>Thlaspi</taxon>
    </lineage>
</organism>
<sequence>MSTSLGRSVKAHLQKLAMDRHRFSLQEGQIDVLQWKGHSVGVDQCRMKTGFILTGVGDKVMRLWSAESYKCLDEYSIPDSAPLIDFDFDESKRGMHSVRGVIYIGNGHWEEELHIPLNNLKESIQLD</sequence>
<name>A0AAU9T8Y9_THLAR</name>
<evidence type="ECO:0000256" key="2">
    <source>
        <dbReference type="ARBA" id="ARBA00022737"/>
    </source>
</evidence>
<dbReference type="Proteomes" id="UP000836841">
    <property type="component" value="Unassembled WGS sequence"/>
</dbReference>
<proteinExistence type="predicted"/>
<dbReference type="PANTHER" id="PTHR44436:SF1">
    <property type="entry name" value="F-BOX_WD REPEAT-CONTAINING PROTEIN 2"/>
    <property type="match status" value="1"/>
</dbReference>
<protein>
    <submittedName>
        <fullName evidence="3">Uncharacterized protein</fullName>
    </submittedName>
</protein>
<keyword evidence="2" id="KW-0677">Repeat</keyword>
<gene>
    <name evidence="3" type="ORF">TAV2_LOCUS26339</name>
</gene>
<comment type="caution">
    <text evidence="3">The sequence shown here is derived from an EMBL/GenBank/DDBJ whole genome shotgun (WGS) entry which is preliminary data.</text>
</comment>
<dbReference type="InterPro" id="IPR042627">
    <property type="entry name" value="FBXW2"/>
</dbReference>